<dbReference type="Pfam" id="PF01551">
    <property type="entry name" value="Peptidase_M23"/>
    <property type="match status" value="1"/>
</dbReference>
<dbReference type="OrthoDB" id="5496837at2"/>
<dbReference type="EMBL" id="RSAA01000010">
    <property type="protein sequence ID" value="RRO17102.1"/>
    <property type="molecule type" value="Genomic_DNA"/>
</dbReference>
<name>A0A426JVI0_9PSEU</name>
<evidence type="ECO:0000313" key="2">
    <source>
        <dbReference type="EMBL" id="RRO17102.1"/>
    </source>
</evidence>
<dbReference type="Gene3D" id="2.70.70.10">
    <property type="entry name" value="Glucose Permease (Domain IIA)"/>
    <property type="match status" value="1"/>
</dbReference>
<evidence type="ECO:0000259" key="1">
    <source>
        <dbReference type="Pfam" id="PF01551"/>
    </source>
</evidence>
<comment type="caution">
    <text evidence="2">The sequence shown here is derived from an EMBL/GenBank/DDBJ whole genome shotgun (WGS) entry which is preliminary data.</text>
</comment>
<reference evidence="2 3" key="1">
    <citation type="submission" date="2018-11" db="EMBL/GenBank/DDBJ databases">
        <title>Saccharopolyspora rhizosphaerae sp. nov., an actinomycete isolated from rhizosphere soil in Thailand.</title>
        <authorList>
            <person name="Intra B."/>
            <person name="Euanorasetr J."/>
            <person name="Take A."/>
            <person name="Inahashi Y."/>
            <person name="Mori M."/>
            <person name="Panbangred W."/>
            <person name="Matsumoto A."/>
        </authorList>
    </citation>
    <scope>NUCLEOTIDE SEQUENCE [LARGE SCALE GENOMIC DNA]</scope>
    <source>
        <strain evidence="2 3">H219</strain>
    </source>
</reference>
<accession>A0A426JVI0</accession>
<dbReference type="GO" id="GO:0004222">
    <property type="term" value="F:metalloendopeptidase activity"/>
    <property type="evidence" value="ECO:0007669"/>
    <property type="project" value="TreeGrafter"/>
</dbReference>
<protein>
    <submittedName>
        <fullName evidence="2">M23 family metallopeptidase</fullName>
    </submittedName>
</protein>
<dbReference type="InterPro" id="IPR016047">
    <property type="entry name" value="M23ase_b-sheet_dom"/>
</dbReference>
<keyword evidence="3" id="KW-1185">Reference proteome</keyword>
<evidence type="ECO:0000313" key="3">
    <source>
        <dbReference type="Proteomes" id="UP000274515"/>
    </source>
</evidence>
<sequence length="275" mass="29479">MTLVGYGPEETRNAATIVAVGKQLHVPEQGQVVAIATALRESWLRNLTWGDRDSLGLFQQRPSMGWGTREEILNPVYSSTQFYTHLLAVPGWEKMRVTDAADAVQKSAFPESYGEHEAAARAIVAALHGAHCQPAPASGGGWVVPTTGTCTSGYGPRNGEMHRGQDIAAPIRTPILAAHTGTVIDSGPASGYGLWVRIEHPGGVITVYGHNNVNHVRVGDRVQAGQVIAEVGNRGESTGAHLHFQIENNGQPVDPVAFYRDRGHPSLCDEAEKRG</sequence>
<proteinExistence type="predicted"/>
<dbReference type="Proteomes" id="UP000274515">
    <property type="component" value="Unassembled WGS sequence"/>
</dbReference>
<dbReference type="SUPFAM" id="SSF51261">
    <property type="entry name" value="Duplicated hybrid motif"/>
    <property type="match status" value="1"/>
</dbReference>
<gene>
    <name evidence="2" type="ORF">EIL87_12410</name>
</gene>
<dbReference type="AlphaFoldDB" id="A0A426JVI0"/>
<dbReference type="PANTHER" id="PTHR21666:SF270">
    <property type="entry name" value="MUREIN HYDROLASE ACTIVATOR ENVC"/>
    <property type="match status" value="1"/>
</dbReference>
<dbReference type="CDD" id="cd12797">
    <property type="entry name" value="M23_peptidase"/>
    <property type="match status" value="1"/>
</dbReference>
<feature type="domain" description="M23ase beta-sheet core" evidence="1">
    <location>
        <begin position="161"/>
        <end position="255"/>
    </location>
</feature>
<dbReference type="InterPro" id="IPR011055">
    <property type="entry name" value="Dup_hybrid_motif"/>
</dbReference>
<dbReference type="PANTHER" id="PTHR21666">
    <property type="entry name" value="PEPTIDASE-RELATED"/>
    <property type="match status" value="1"/>
</dbReference>
<organism evidence="2 3">
    <name type="scientific">Saccharopolyspora rhizosphaerae</name>
    <dbReference type="NCBI Taxonomy" id="2492662"/>
    <lineage>
        <taxon>Bacteria</taxon>
        <taxon>Bacillati</taxon>
        <taxon>Actinomycetota</taxon>
        <taxon>Actinomycetes</taxon>
        <taxon>Pseudonocardiales</taxon>
        <taxon>Pseudonocardiaceae</taxon>
        <taxon>Saccharopolyspora</taxon>
    </lineage>
</organism>
<dbReference type="InterPro" id="IPR050570">
    <property type="entry name" value="Cell_wall_metabolism_enzyme"/>
</dbReference>